<evidence type="ECO:0000259" key="2">
    <source>
        <dbReference type="Pfam" id="PF02582"/>
    </source>
</evidence>
<dbReference type="EMBL" id="JAQQBS010001422">
    <property type="protein sequence ID" value="KAK0164994.1"/>
    <property type="molecule type" value="Genomic_DNA"/>
</dbReference>
<sequence>MIFCCIKNIVVNKSRVFFGVDMIRNFATIIAGEPKFNLLSNLNIKCNLRIVSHVLSQRNLHEKSVQLKTSDSTILNSQLKKRPLRKKKLISDKETSLSGFFSVKAMTTAEEYNLENLLKGLLSQDLYVPKTIHTTGKSVPDVIHAVPKYEVGHETREMYFFREGTVVMWNTSELESGNILSFLKDYEDNSYASSLVHDESEMMSYTYAEPGRKSYLKDGDIYLACSAASLDKYAFSNALSQSVRLSIWEASLDQYIDSIEFVTEDLKSGKKIKMTREQVLRKQGELLALRHVINLSSDLLDTPDFYWEKDDLENLYQQTCGYFSISKRTRVMNEKINHCVELVELLSSHLSDRHHIRLEWMIIILIIAEVVFEIIHFVDRYLDKSEDHNLSYVNFSSDMKY</sequence>
<dbReference type="PANTHER" id="PTHR16255:SF1">
    <property type="entry name" value="REQUIRED FOR MEIOTIC NUCLEAR DIVISION PROTEIN 1 HOMOLOG"/>
    <property type="match status" value="1"/>
</dbReference>
<accession>A0AA39KKP2</accession>
<name>A0AA39KKP2_9HYME</name>
<comment type="similarity">
    <text evidence="1">Belongs to the RMD1/sif2 family.</text>
</comment>
<dbReference type="Pfam" id="PF02582">
    <property type="entry name" value="DUF155"/>
    <property type="match status" value="1"/>
</dbReference>
<dbReference type="Proteomes" id="UP001168990">
    <property type="component" value="Unassembled WGS sequence"/>
</dbReference>
<protein>
    <recommendedName>
        <fullName evidence="2">DUF155 domain-containing protein</fullName>
    </recommendedName>
</protein>
<organism evidence="3 4">
    <name type="scientific">Microctonus aethiopoides</name>
    <dbReference type="NCBI Taxonomy" id="144406"/>
    <lineage>
        <taxon>Eukaryota</taxon>
        <taxon>Metazoa</taxon>
        <taxon>Ecdysozoa</taxon>
        <taxon>Arthropoda</taxon>
        <taxon>Hexapoda</taxon>
        <taxon>Insecta</taxon>
        <taxon>Pterygota</taxon>
        <taxon>Neoptera</taxon>
        <taxon>Endopterygota</taxon>
        <taxon>Hymenoptera</taxon>
        <taxon>Apocrita</taxon>
        <taxon>Ichneumonoidea</taxon>
        <taxon>Braconidae</taxon>
        <taxon>Euphorinae</taxon>
        <taxon>Microctonus</taxon>
    </lineage>
</organism>
<dbReference type="InterPro" id="IPR051624">
    <property type="entry name" value="RMD1/Sad1-interacting"/>
</dbReference>
<keyword evidence="4" id="KW-1185">Reference proteome</keyword>
<dbReference type="GO" id="GO:0070131">
    <property type="term" value="P:positive regulation of mitochondrial translation"/>
    <property type="evidence" value="ECO:0007669"/>
    <property type="project" value="TreeGrafter"/>
</dbReference>
<gene>
    <name evidence="3" type="ORF">PV328_003554</name>
</gene>
<evidence type="ECO:0000313" key="4">
    <source>
        <dbReference type="Proteomes" id="UP001168990"/>
    </source>
</evidence>
<feature type="domain" description="DUF155" evidence="2">
    <location>
        <begin position="158"/>
        <end position="333"/>
    </location>
</feature>
<reference evidence="3" key="2">
    <citation type="submission" date="2023-03" db="EMBL/GenBank/DDBJ databases">
        <authorList>
            <person name="Inwood S.N."/>
            <person name="Skelly J.G."/>
            <person name="Guhlin J."/>
            <person name="Harrop T.W.R."/>
            <person name="Goldson S.G."/>
            <person name="Dearden P.K."/>
        </authorList>
    </citation>
    <scope>NUCLEOTIDE SEQUENCE</scope>
    <source>
        <strain evidence="3">Irish</strain>
        <tissue evidence="3">Whole body</tissue>
    </source>
</reference>
<evidence type="ECO:0000256" key="1">
    <source>
        <dbReference type="ARBA" id="ARBA00008306"/>
    </source>
</evidence>
<dbReference type="InterPro" id="IPR003734">
    <property type="entry name" value="DUF155"/>
</dbReference>
<comment type="caution">
    <text evidence="3">The sequence shown here is derived from an EMBL/GenBank/DDBJ whole genome shotgun (WGS) entry which is preliminary data.</text>
</comment>
<proteinExistence type="inferred from homology"/>
<dbReference type="AlphaFoldDB" id="A0AA39KKP2"/>
<reference evidence="3" key="1">
    <citation type="journal article" date="2023" name="bioRxiv">
        <title>Scaffold-level genome assemblies of two parasitoid biocontrol wasps reveal the parthenogenesis mechanism and an associated novel virus.</title>
        <authorList>
            <person name="Inwood S."/>
            <person name="Skelly J."/>
            <person name="Guhlin J."/>
            <person name="Harrop T."/>
            <person name="Goldson S."/>
            <person name="Dearden P."/>
        </authorList>
    </citation>
    <scope>NUCLEOTIDE SEQUENCE</scope>
    <source>
        <strain evidence="3">Irish</strain>
        <tissue evidence="3">Whole body</tissue>
    </source>
</reference>
<dbReference type="GO" id="GO:0005739">
    <property type="term" value="C:mitochondrion"/>
    <property type="evidence" value="ECO:0007669"/>
    <property type="project" value="UniProtKB-ARBA"/>
</dbReference>
<evidence type="ECO:0000313" key="3">
    <source>
        <dbReference type="EMBL" id="KAK0164994.1"/>
    </source>
</evidence>
<dbReference type="PANTHER" id="PTHR16255">
    <property type="entry name" value="REQUIRED FOR MEIOTIC NUCLEAR DIVISION PROTEIN 1 HOMOLOG"/>
    <property type="match status" value="1"/>
</dbReference>